<evidence type="ECO:0000256" key="2">
    <source>
        <dbReference type="SAM" id="Phobius"/>
    </source>
</evidence>
<organism evidence="4 5">
    <name type="scientific">Gossypium raimondii</name>
    <name type="common">Peruvian cotton</name>
    <name type="synonym">Gossypium klotzschianum subsp. raimondii</name>
    <dbReference type="NCBI Taxonomy" id="29730"/>
    <lineage>
        <taxon>Eukaryota</taxon>
        <taxon>Viridiplantae</taxon>
        <taxon>Streptophyta</taxon>
        <taxon>Embryophyta</taxon>
        <taxon>Tracheophyta</taxon>
        <taxon>Spermatophyta</taxon>
        <taxon>Magnoliopsida</taxon>
        <taxon>eudicotyledons</taxon>
        <taxon>Gunneridae</taxon>
        <taxon>Pentapetalae</taxon>
        <taxon>rosids</taxon>
        <taxon>malvids</taxon>
        <taxon>Malvales</taxon>
        <taxon>Malvaceae</taxon>
        <taxon>Malvoideae</taxon>
        <taxon>Gossypium</taxon>
    </lineage>
</organism>
<evidence type="ECO:0000256" key="1">
    <source>
        <dbReference type="SAM" id="MobiDB-lite"/>
    </source>
</evidence>
<keyword evidence="3" id="KW-0732">Signal</keyword>
<sequence length="126" mass="13557">MAVGKLVLFSLFLLVEVLLVHAVGEESDSGVNVKPPEIKVHKEDRPGWAIPREADVPVPSPAESSRETREAEAPGIRRLGKHDSSSDDGSMAAGGVIIGGLVTVFFAAVFAYIRVTRKKDDVQVQH</sequence>
<keyword evidence="2" id="KW-0472">Membrane</keyword>
<accession>A0A0D2SKT8</accession>
<feature type="chain" id="PRO_5002264112" evidence="3">
    <location>
        <begin position="23"/>
        <end position="126"/>
    </location>
</feature>
<dbReference type="eggNOG" id="ENOG502SBVE">
    <property type="taxonomic scope" value="Eukaryota"/>
</dbReference>
<dbReference type="AlphaFoldDB" id="A0A0D2SKT8"/>
<dbReference type="OMA" id="HNEDEPG"/>
<proteinExistence type="predicted"/>
<dbReference type="PANTHER" id="PTHR34558">
    <property type="entry name" value="EXPRESSED PROTEIN"/>
    <property type="match status" value="1"/>
</dbReference>
<evidence type="ECO:0000313" key="4">
    <source>
        <dbReference type="EMBL" id="KJB31765.1"/>
    </source>
</evidence>
<reference evidence="4 5" key="1">
    <citation type="journal article" date="2012" name="Nature">
        <title>Repeated polyploidization of Gossypium genomes and the evolution of spinnable cotton fibres.</title>
        <authorList>
            <person name="Paterson A.H."/>
            <person name="Wendel J.F."/>
            <person name="Gundlach H."/>
            <person name="Guo H."/>
            <person name="Jenkins J."/>
            <person name="Jin D."/>
            <person name="Llewellyn D."/>
            <person name="Showmaker K.C."/>
            <person name="Shu S."/>
            <person name="Udall J."/>
            <person name="Yoo M.J."/>
            <person name="Byers R."/>
            <person name="Chen W."/>
            <person name="Doron-Faigenboim A."/>
            <person name="Duke M.V."/>
            <person name="Gong L."/>
            <person name="Grimwood J."/>
            <person name="Grover C."/>
            <person name="Grupp K."/>
            <person name="Hu G."/>
            <person name="Lee T.H."/>
            <person name="Li J."/>
            <person name="Lin L."/>
            <person name="Liu T."/>
            <person name="Marler B.S."/>
            <person name="Page J.T."/>
            <person name="Roberts A.W."/>
            <person name="Romanel E."/>
            <person name="Sanders W.S."/>
            <person name="Szadkowski E."/>
            <person name="Tan X."/>
            <person name="Tang H."/>
            <person name="Xu C."/>
            <person name="Wang J."/>
            <person name="Wang Z."/>
            <person name="Zhang D."/>
            <person name="Zhang L."/>
            <person name="Ashrafi H."/>
            <person name="Bedon F."/>
            <person name="Bowers J.E."/>
            <person name="Brubaker C.L."/>
            <person name="Chee P.W."/>
            <person name="Das S."/>
            <person name="Gingle A.R."/>
            <person name="Haigler C.H."/>
            <person name="Harker D."/>
            <person name="Hoffmann L.V."/>
            <person name="Hovav R."/>
            <person name="Jones D.C."/>
            <person name="Lemke C."/>
            <person name="Mansoor S."/>
            <person name="ur Rahman M."/>
            <person name="Rainville L.N."/>
            <person name="Rambani A."/>
            <person name="Reddy U.K."/>
            <person name="Rong J.K."/>
            <person name="Saranga Y."/>
            <person name="Scheffler B.E."/>
            <person name="Scheffler J.A."/>
            <person name="Stelly D.M."/>
            <person name="Triplett B.A."/>
            <person name="Van Deynze A."/>
            <person name="Vaslin M.F."/>
            <person name="Waghmare V.N."/>
            <person name="Walford S.A."/>
            <person name="Wright R.J."/>
            <person name="Zaki E.A."/>
            <person name="Zhang T."/>
            <person name="Dennis E.S."/>
            <person name="Mayer K.F."/>
            <person name="Peterson D.G."/>
            <person name="Rokhsar D.S."/>
            <person name="Wang X."/>
            <person name="Schmutz J."/>
        </authorList>
    </citation>
    <scope>NUCLEOTIDE SEQUENCE [LARGE SCALE GENOMIC DNA]</scope>
</reference>
<feature type="compositionally biased region" description="Basic and acidic residues" evidence="1">
    <location>
        <begin position="36"/>
        <end position="46"/>
    </location>
</feature>
<dbReference type="EMBL" id="CM001744">
    <property type="protein sequence ID" value="KJB31765.1"/>
    <property type="molecule type" value="Genomic_DNA"/>
</dbReference>
<dbReference type="Gramene" id="KJB31765">
    <property type="protein sequence ID" value="KJB31765"/>
    <property type="gene ID" value="B456_005G208200"/>
</dbReference>
<keyword evidence="5" id="KW-1185">Reference proteome</keyword>
<name>A0A0D2SKT8_GOSRA</name>
<keyword evidence="2" id="KW-1133">Transmembrane helix</keyword>
<feature type="signal peptide" evidence="3">
    <location>
        <begin position="1"/>
        <end position="22"/>
    </location>
</feature>
<keyword evidence="2" id="KW-0812">Transmembrane</keyword>
<feature type="region of interest" description="Disordered" evidence="1">
    <location>
        <begin position="26"/>
        <end position="88"/>
    </location>
</feature>
<evidence type="ECO:0000313" key="5">
    <source>
        <dbReference type="Proteomes" id="UP000032304"/>
    </source>
</evidence>
<gene>
    <name evidence="4" type="ORF">B456_005G208200</name>
</gene>
<protein>
    <submittedName>
        <fullName evidence="4">Uncharacterized protein</fullName>
    </submittedName>
</protein>
<evidence type="ECO:0000256" key="3">
    <source>
        <dbReference type="SAM" id="SignalP"/>
    </source>
</evidence>
<dbReference type="PANTHER" id="PTHR34558:SF4">
    <property type="entry name" value="TRANSMEMBRANE PROTEIN"/>
    <property type="match status" value="1"/>
</dbReference>
<dbReference type="Proteomes" id="UP000032304">
    <property type="component" value="Chromosome 5"/>
</dbReference>
<feature type="transmembrane region" description="Helical" evidence="2">
    <location>
        <begin position="91"/>
        <end position="113"/>
    </location>
</feature>